<gene>
    <name evidence="8" type="ORF">HGG69_00080</name>
</gene>
<dbReference type="RefSeq" id="WP_169604785.1">
    <property type="nucleotide sequence ID" value="NZ_CP051481.1"/>
</dbReference>
<dbReference type="InterPro" id="IPR051791">
    <property type="entry name" value="Pra-immunoreactive"/>
</dbReference>
<dbReference type="PANTHER" id="PTHR36115:SF9">
    <property type="entry name" value="LMO1584 PROTEIN"/>
    <property type="match status" value="1"/>
</dbReference>
<feature type="transmembrane region" description="Helical" evidence="6">
    <location>
        <begin position="108"/>
        <end position="126"/>
    </location>
</feature>
<reference evidence="8 9" key="1">
    <citation type="submission" date="2020-04" db="EMBL/GenBank/DDBJ databases">
        <title>Novel Mycoplasma species detected in Phocoena phocoena (harbor porpoise) from the USA.</title>
        <authorList>
            <person name="Volokhov D.V."/>
        </authorList>
    </citation>
    <scope>NUCLEOTIDE SEQUENCE [LARGE SCALE GENOMIC DNA]</scope>
    <source>
        <strain evidence="8 9">Phocoena C-264-GEN</strain>
    </source>
</reference>
<dbReference type="KEGG" id="mphe:HGG69_00080"/>
<sequence>MTNSIKQKVNKKANFWIRLLATTIDLILFLSLITIYSLLLFDKGKGQFKTEFFYYLWLFLIIVSMASIYIFIPMIFKGKTLGLWICRLKIISNKANTKIFKTIIQRQLLNSILWIIGITLMLILISHETFIQMAKTTKNSTEKLSVIQQAFMSVPVTICSLAGIIDVFLMLTTARTSKIGWNDTFSNSSVVFINKYEDVFHDDLDFDSIKPKKRELPQINFKN</sequence>
<keyword evidence="3 6" id="KW-0812">Transmembrane</keyword>
<accession>A0A858U0X2</accession>
<dbReference type="InterPro" id="IPR010432">
    <property type="entry name" value="RDD"/>
</dbReference>
<evidence type="ECO:0000256" key="6">
    <source>
        <dbReference type="SAM" id="Phobius"/>
    </source>
</evidence>
<dbReference type="EMBL" id="CP051481">
    <property type="protein sequence ID" value="QJG66734.1"/>
    <property type="molecule type" value="Genomic_DNA"/>
</dbReference>
<keyword evidence="2" id="KW-1003">Cell membrane</keyword>
<evidence type="ECO:0000256" key="4">
    <source>
        <dbReference type="ARBA" id="ARBA00022989"/>
    </source>
</evidence>
<dbReference type="Pfam" id="PF06271">
    <property type="entry name" value="RDD"/>
    <property type="match status" value="1"/>
</dbReference>
<keyword evidence="5 6" id="KW-0472">Membrane</keyword>
<dbReference type="Proteomes" id="UP000501060">
    <property type="component" value="Chromosome"/>
</dbReference>
<comment type="subcellular location">
    <subcellularLocation>
        <location evidence="1">Cell membrane</location>
        <topology evidence="1">Multi-pass membrane protein</topology>
    </subcellularLocation>
</comment>
<dbReference type="PANTHER" id="PTHR36115">
    <property type="entry name" value="PROLINE-RICH ANTIGEN HOMOLOG-RELATED"/>
    <property type="match status" value="1"/>
</dbReference>
<evidence type="ECO:0000256" key="3">
    <source>
        <dbReference type="ARBA" id="ARBA00022692"/>
    </source>
</evidence>
<evidence type="ECO:0000313" key="9">
    <source>
        <dbReference type="Proteomes" id="UP000501060"/>
    </source>
</evidence>
<proteinExistence type="predicted"/>
<dbReference type="AlphaFoldDB" id="A0A858U0X2"/>
<feature type="transmembrane region" description="Helical" evidence="6">
    <location>
        <begin position="52"/>
        <end position="72"/>
    </location>
</feature>
<protein>
    <submittedName>
        <fullName evidence="8">RDD family protein</fullName>
    </submittedName>
</protein>
<organism evidence="8 9">
    <name type="scientific">Mycoplasma phocoenae</name>
    <dbReference type="NCBI Taxonomy" id="754517"/>
    <lineage>
        <taxon>Bacteria</taxon>
        <taxon>Bacillati</taxon>
        <taxon>Mycoplasmatota</taxon>
        <taxon>Mollicutes</taxon>
        <taxon>Mycoplasmataceae</taxon>
        <taxon>Mycoplasma</taxon>
    </lineage>
</organism>
<name>A0A858U0X2_9MOLU</name>
<keyword evidence="9" id="KW-1185">Reference proteome</keyword>
<feature type="transmembrane region" description="Helical" evidence="6">
    <location>
        <begin position="15"/>
        <end position="40"/>
    </location>
</feature>
<evidence type="ECO:0000259" key="7">
    <source>
        <dbReference type="Pfam" id="PF06271"/>
    </source>
</evidence>
<evidence type="ECO:0000256" key="2">
    <source>
        <dbReference type="ARBA" id="ARBA00022475"/>
    </source>
</evidence>
<feature type="domain" description="RDD" evidence="7">
    <location>
        <begin position="13"/>
        <end position="123"/>
    </location>
</feature>
<dbReference type="GO" id="GO:0005886">
    <property type="term" value="C:plasma membrane"/>
    <property type="evidence" value="ECO:0007669"/>
    <property type="project" value="UniProtKB-SubCell"/>
</dbReference>
<evidence type="ECO:0000256" key="1">
    <source>
        <dbReference type="ARBA" id="ARBA00004651"/>
    </source>
</evidence>
<evidence type="ECO:0000256" key="5">
    <source>
        <dbReference type="ARBA" id="ARBA00023136"/>
    </source>
</evidence>
<keyword evidence="4 6" id="KW-1133">Transmembrane helix</keyword>
<evidence type="ECO:0000313" key="8">
    <source>
        <dbReference type="EMBL" id="QJG66734.1"/>
    </source>
</evidence>
<feature type="transmembrane region" description="Helical" evidence="6">
    <location>
        <begin position="146"/>
        <end position="169"/>
    </location>
</feature>